<dbReference type="GO" id="GO:0016987">
    <property type="term" value="F:sigma factor activity"/>
    <property type="evidence" value="ECO:0007669"/>
    <property type="project" value="UniProtKB-KW"/>
</dbReference>
<keyword evidence="8" id="KW-1185">Reference proteome</keyword>
<dbReference type="InterPro" id="IPR036388">
    <property type="entry name" value="WH-like_DNA-bd_sf"/>
</dbReference>
<keyword evidence="4" id="KW-0804">Transcription</keyword>
<comment type="caution">
    <text evidence="7">The sequence shown here is derived from an EMBL/GenBank/DDBJ whole genome shotgun (WGS) entry which is preliminary data.</text>
</comment>
<evidence type="ECO:0000313" key="8">
    <source>
        <dbReference type="Proteomes" id="UP000185895"/>
    </source>
</evidence>
<sequence length="165" mass="19590">MRDPVERLYMDHHSWVYQWLKKRLSNNEDAADLAQDTFVRILRRKEHYYFDQPRALLTTIAKGLLINWYQRQAIEQAYLEALSAQPERYDDITPEQRLQAIEALCLINRILNEMPERQRQTFIWSQLEGLTQQDIAQRQGVSTRTVMRDLVSAMTLCLSIMDDDS</sequence>
<dbReference type="Proteomes" id="UP000185895">
    <property type="component" value="Unassembled WGS sequence"/>
</dbReference>
<keyword evidence="3" id="KW-0731">Sigma factor</keyword>
<dbReference type="InterPro" id="IPR039425">
    <property type="entry name" value="RNA_pol_sigma-70-like"/>
</dbReference>
<dbReference type="PANTHER" id="PTHR43133:SF63">
    <property type="entry name" value="RNA POLYMERASE SIGMA FACTOR FECI-RELATED"/>
    <property type="match status" value="1"/>
</dbReference>
<dbReference type="EMBL" id="MKKK01000022">
    <property type="protein sequence ID" value="OEY96145.1"/>
    <property type="molecule type" value="Genomic_DNA"/>
</dbReference>
<dbReference type="GO" id="GO:0003677">
    <property type="term" value="F:DNA binding"/>
    <property type="evidence" value="ECO:0007669"/>
    <property type="project" value="InterPro"/>
</dbReference>
<dbReference type="InterPro" id="IPR013324">
    <property type="entry name" value="RNA_pol_sigma_r3/r4-like"/>
</dbReference>
<name>A0A1E7RA42_9GAMM</name>
<feature type="domain" description="RNA polymerase sigma-70 region 2" evidence="5">
    <location>
        <begin position="8"/>
        <end position="73"/>
    </location>
</feature>
<proteinExistence type="inferred from homology"/>
<evidence type="ECO:0000256" key="3">
    <source>
        <dbReference type="ARBA" id="ARBA00023082"/>
    </source>
</evidence>
<evidence type="ECO:0000256" key="1">
    <source>
        <dbReference type="ARBA" id="ARBA00010641"/>
    </source>
</evidence>
<dbReference type="InterPro" id="IPR007627">
    <property type="entry name" value="RNA_pol_sigma70_r2"/>
</dbReference>
<dbReference type="NCBIfam" id="TIGR02937">
    <property type="entry name" value="sigma70-ECF"/>
    <property type="match status" value="1"/>
</dbReference>
<dbReference type="PANTHER" id="PTHR43133">
    <property type="entry name" value="RNA POLYMERASE ECF-TYPE SIGMA FACTO"/>
    <property type="match status" value="1"/>
</dbReference>
<dbReference type="GO" id="GO:0006352">
    <property type="term" value="P:DNA-templated transcription initiation"/>
    <property type="evidence" value="ECO:0007669"/>
    <property type="project" value="InterPro"/>
</dbReference>
<dbReference type="InterPro" id="IPR013325">
    <property type="entry name" value="RNA_pol_sigma_r2"/>
</dbReference>
<dbReference type="RefSeq" id="WP_070069807.1">
    <property type="nucleotide sequence ID" value="NZ_MKKK01000022.1"/>
</dbReference>
<dbReference type="Pfam" id="PF04542">
    <property type="entry name" value="Sigma70_r2"/>
    <property type="match status" value="1"/>
</dbReference>
<evidence type="ECO:0000256" key="4">
    <source>
        <dbReference type="ARBA" id="ARBA00023163"/>
    </source>
</evidence>
<dbReference type="AlphaFoldDB" id="A0A1E7RA42"/>
<keyword evidence="2" id="KW-0805">Transcription regulation</keyword>
<dbReference type="STRING" id="1262585.BJI46_12570"/>
<dbReference type="InterPro" id="IPR014284">
    <property type="entry name" value="RNA_pol_sigma-70_dom"/>
</dbReference>
<feature type="domain" description="RNA polymerase sigma factor 70 region 4 type 2" evidence="6">
    <location>
        <begin position="107"/>
        <end position="154"/>
    </location>
</feature>
<evidence type="ECO:0000313" key="7">
    <source>
        <dbReference type="EMBL" id="OEY96145.1"/>
    </source>
</evidence>
<reference evidence="7 8" key="1">
    <citation type="submission" date="2016-09" db="EMBL/GenBank/DDBJ databases">
        <authorList>
            <person name="Capua I."/>
            <person name="De Benedictis P."/>
            <person name="Joannis T."/>
            <person name="Lombin L.H."/>
            <person name="Cattoli G."/>
        </authorList>
    </citation>
    <scope>NUCLEOTIDE SEQUENCE [LARGE SCALE GENOMIC DNA]</scope>
    <source>
        <strain evidence="7 8">ANC 4671</strain>
    </source>
</reference>
<dbReference type="SUPFAM" id="SSF88659">
    <property type="entry name" value="Sigma3 and sigma4 domains of RNA polymerase sigma factors"/>
    <property type="match status" value="1"/>
</dbReference>
<organism evidence="7 8">
    <name type="scientific">Acinetobacter qingfengensis</name>
    <dbReference type="NCBI Taxonomy" id="1262585"/>
    <lineage>
        <taxon>Bacteria</taxon>
        <taxon>Pseudomonadati</taxon>
        <taxon>Pseudomonadota</taxon>
        <taxon>Gammaproteobacteria</taxon>
        <taxon>Moraxellales</taxon>
        <taxon>Moraxellaceae</taxon>
        <taxon>Acinetobacter</taxon>
    </lineage>
</organism>
<evidence type="ECO:0000256" key="2">
    <source>
        <dbReference type="ARBA" id="ARBA00023015"/>
    </source>
</evidence>
<dbReference type="SUPFAM" id="SSF88946">
    <property type="entry name" value="Sigma2 domain of RNA polymerase sigma factors"/>
    <property type="match status" value="1"/>
</dbReference>
<dbReference type="OrthoDB" id="9797134at2"/>
<dbReference type="Gene3D" id="1.10.10.10">
    <property type="entry name" value="Winged helix-like DNA-binding domain superfamily/Winged helix DNA-binding domain"/>
    <property type="match status" value="1"/>
</dbReference>
<evidence type="ECO:0000259" key="6">
    <source>
        <dbReference type="Pfam" id="PF08281"/>
    </source>
</evidence>
<dbReference type="Gene3D" id="1.10.1740.10">
    <property type="match status" value="1"/>
</dbReference>
<protein>
    <submittedName>
        <fullName evidence="7">RNA polymerase subunit sigma</fullName>
    </submittedName>
</protein>
<evidence type="ECO:0000259" key="5">
    <source>
        <dbReference type="Pfam" id="PF04542"/>
    </source>
</evidence>
<comment type="similarity">
    <text evidence="1">Belongs to the sigma-70 factor family. ECF subfamily.</text>
</comment>
<accession>A0A1E7RA42</accession>
<gene>
    <name evidence="7" type="ORF">BJI46_12570</name>
</gene>
<dbReference type="Pfam" id="PF08281">
    <property type="entry name" value="Sigma70_r4_2"/>
    <property type="match status" value="1"/>
</dbReference>
<dbReference type="InterPro" id="IPR013249">
    <property type="entry name" value="RNA_pol_sigma70_r4_t2"/>
</dbReference>